<dbReference type="InterPro" id="IPR041650">
    <property type="entry name" value="HEPN_Swt1"/>
</dbReference>
<dbReference type="InterPro" id="IPR007555">
    <property type="entry name" value="DUF499"/>
</dbReference>
<feature type="domain" description="Swt1-like HEPN" evidence="2">
    <location>
        <begin position="11"/>
        <end position="123"/>
    </location>
</feature>
<dbReference type="AlphaFoldDB" id="A0A852UXL0"/>
<gene>
    <name evidence="3" type="ORF">HDA43_004363</name>
</gene>
<dbReference type="EMBL" id="JACCCO010000002">
    <property type="protein sequence ID" value="NYF42162.1"/>
    <property type="molecule type" value="Genomic_DNA"/>
</dbReference>
<protein>
    <submittedName>
        <fullName evidence="3">Putative AAA+ superfamily ATPase</fullName>
    </submittedName>
</protein>
<comment type="caution">
    <text evidence="3">The sequence shown here is derived from an EMBL/GenBank/DDBJ whole genome shotgun (WGS) entry which is preliminary data.</text>
</comment>
<dbReference type="RefSeq" id="WP_179824532.1">
    <property type="nucleotide sequence ID" value="NZ_JACCCO010000002.1"/>
</dbReference>
<accession>A0A852UXL0</accession>
<dbReference type="Pfam" id="PF18731">
    <property type="entry name" value="HEPN_Swt1"/>
    <property type="match status" value="1"/>
</dbReference>
<name>A0A852UXL0_9ACTN</name>
<evidence type="ECO:0000259" key="2">
    <source>
        <dbReference type="Pfam" id="PF18731"/>
    </source>
</evidence>
<evidence type="ECO:0000313" key="4">
    <source>
        <dbReference type="Proteomes" id="UP000576393"/>
    </source>
</evidence>
<dbReference type="Pfam" id="PF04465">
    <property type="entry name" value="DUF499"/>
    <property type="match status" value="1"/>
</dbReference>
<proteinExistence type="predicted"/>
<feature type="region of interest" description="Disordered" evidence="1">
    <location>
        <begin position="997"/>
        <end position="1059"/>
    </location>
</feature>
<organism evidence="3 4">
    <name type="scientific">Streptosporangium sandarakinum</name>
    <dbReference type="NCBI Taxonomy" id="1260955"/>
    <lineage>
        <taxon>Bacteria</taxon>
        <taxon>Bacillati</taxon>
        <taxon>Actinomycetota</taxon>
        <taxon>Actinomycetes</taxon>
        <taxon>Streptosporangiales</taxon>
        <taxon>Streptosporangiaceae</taxon>
        <taxon>Streptosporangium</taxon>
    </lineage>
</organism>
<evidence type="ECO:0000256" key="1">
    <source>
        <dbReference type="SAM" id="MobiDB-lite"/>
    </source>
</evidence>
<sequence>MALSNRDRIGRGLEILGKGLEPFVELMMSMATTGSHDWLQVIEARDAAKHGVNRSYEKTDVRFLLRVLTEEWRVFKDRLSRVEQNFASELREVGNKWAHTKPFSGDDTYRALDTMERLLTAIGAMDRADEVRKLRLDHQRGLYDSEARRAAQSVTSMPVVEANGLKSWREVITPHTDVQRGKLDAAEFAADLHMVSIGESTGEEYSDPVQFFRRTYLTEGLKDLLKRAVERVGGDMNATPVWNLQTNFGGGKTHSMLALWHIFSGTPLHEFPQEVVDLLQETDARVVSEKVNRAALVGNHIDPKAGKVKEDGTHVRTLWGELAWQLGGREAYEIVRESDQAHTNPGDALRRLLAAYSPCLVLIDEWVAYARQLYGREDLEAGTFDTQFTFAQTITEAAKAVPGALLVVSIPASSHKEAEEGIMGSALEVGGVNGQAALDRLQNVIRRVAQQWQPARAHESFEIVRRRLFEEPSAAAKAEIAAIAKQFWKFYNDHKGEFPRECSEVAYEKRIIDAYPIHPELFDRLYEDWSTLDRFQRTRGVLRLMSMVIQRLWQSQDAGPLIMPGSLPLNDPKVVGELAQYLQDNWKAVLETDVDSETATPVQIDGERTVFGKRALTRRLARTLFFGSAPTLTRPHKGIEQQNIRLGVALPGDVVGNFGSALHVLTDRATFLYVDGFRYWYDTQASVTRTAKDYAERLHKEDVWLEIVKRLRAKELKTRGDFSAVHVTDDGAEVPDTGDARLVILHPSVVHAKNDRGSSAMVRAQEILDKRSSAQRINRNMLVFLAGDAKRMEELAEAVREYLAWKNITDRRDELDLTVQQIKQVETRLANADQAVELRIRETYYWALVPAQAPGAHITWQMEKADGSKERLAERVSAKLRQIDALRVIQAASVIRGNLDNELASVWQRGHISIKELWDYYCRYPYLPRLRGREVLEGGIVAGLDEIDWERTGFALATGYDGERFEGLVLPSRAGFGQVTDGTLLVRPDLAVAQRDAEERARAEAEAEAARRAGETGGSTTGDADGSDTDGGRSGSSDTDTGPRPDPEKPKPGPKNVRFFGATRLDPEFYQKSFTKLAQEVIQHLAAAEGVELELSIEITARKADGFPEDKVRIVSENARVLKFDQFGFEDR</sequence>
<reference evidence="3 4" key="1">
    <citation type="submission" date="2020-07" db="EMBL/GenBank/DDBJ databases">
        <title>Sequencing the genomes of 1000 actinobacteria strains.</title>
        <authorList>
            <person name="Klenk H.-P."/>
        </authorList>
    </citation>
    <scope>NUCLEOTIDE SEQUENCE [LARGE SCALE GENOMIC DNA]</scope>
    <source>
        <strain evidence="3 4">DSM 45763</strain>
    </source>
</reference>
<dbReference type="Proteomes" id="UP000576393">
    <property type="component" value="Unassembled WGS sequence"/>
</dbReference>
<keyword evidence="4" id="KW-1185">Reference proteome</keyword>
<feature type="compositionally biased region" description="Basic and acidic residues" evidence="1">
    <location>
        <begin position="1041"/>
        <end position="1051"/>
    </location>
</feature>
<feature type="compositionally biased region" description="Basic and acidic residues" evidence="1">
    <location>
        <begin position="997"/>
        <end position="1014"/>
    </location>
</feature>
<evidence type="ECO:0000313" key="3">
    <source>
        <dbReference type="EMBL" id="NYF42162.1"/>
    </source>
</evidence>